<dbReference type="Proteomes" id="UP000054561">
    <property type="component" value="Unassembled WGS sequence"/>
</dbReference>
<evidence type="ECO:0000256" key="1">
    <source>
        <dbReference type="SAM" id="MobiDB-lite"/>
    </source>
</evidence>
<evidence type="ECO:0000256" key="2">
    <source>
        <dbReference type="SAM" id="Phobius"/>
    </source>
</evidence>
<feature type="transmembrane region" description="Helical" evidence="2">
    <location>
        <begin position="6"/>
        <end position="23"/>
    </location>
</feature>
<keyword evidence="2" id="KW-0812">Transmembrane</keyword>
<evidence type="ECO:0000313" key="4">
    <source>
        <dbReference type="Proteomes" id="UP000054561"/>
    </source>
</evidence>
<gene>
    <name evidence="3" type="ORF">AK88_04814</name>
</gene>
<dbReference type="EMBL" id="KQ001720">
    <property type="protein sequence ID" value="KJP85548.1"/>
    <property type="molecule type" value="Genomic_DNA"/>
</dbReference>
<feature type="region of interest" description="Disordered" evidence="1">
    <location>
        <begin position="100"/>
        <end position="142"/>
    </location>
</feature>
<feature type="transmembrane region" description="Helical" evidence="2">
    <location>
        <begin position="57"/>
        <end position="81"/>
    </location>
</feature>
<name>A0A0D9QEW3_PLAFR</name>
<keyword evidence="2" id="KW-1133">Transmembrane helix</keyword>
<dbReference type="VEuPathDB" id="PlasmoDB:AK88_04814"/>
<evidence type="ECO:0008006" key="5">
    <source>
        <dbReference type="Google" id="ProtNLM"/>
    </source>
</evidence>
<feature type="compositionally biased region" description="Low complexity" evidence="1">
    <location>
        <begin position="124"/>
        <end position="142"/>
    </location>
</feature>
<feature type="compositionally biased region" description="Basic and acidic residues" evidence="1">
    <location>
        <begin position="102"/>
        <end position="115"/>
    </location>
</feature>
<dbReference type="AlphaFoldDB" id="A0A0D9QEW3"/>
<accession>A0A0D9QEW3</accession>
<proteinExistence type="predicted"/>
<dbReference type="InterPro" id="IPR006389">
    <property type="entry name" value="Early_transc_mb_plasmodium"/>
</dbReference>
<dbReference type="RefSeq" id="XP_012337841.1">
    <property type="nucleotide sequence ID" value="XM_012482418.1"/>
</dbReference>
<dbReference type="NCBIfam" id="TIGR01495">
    <property type="entry name" value="ETRAMP"/>
    <property type="match status" value="1"/>
</dbReference>
<keyword evidence="4" id="KW-1185">Reference proteome</keyword>
<protein>
    <recommendedName>
        <fullName evidence="5">Early transcribed membrane protein</fullName>
    </recommendedName>
</protein>
<sequence>MKLTQVFYFVALLITIKVFVPGLNNNGLVQAKSAGSDSKSLKKLDKDMLKKKRNQQIMIISTIASSLALLIGTALGGYNYYQQKNSKKSNGPVITNVSQTRTETRNLSRSQEDLSKVPAAPTLTSNASSTSNTSNTSSTSSTIHRTYTIDAIHTNYSASTNNTNITINAIQPTQPILLRTISQII</sequence>
<dbReference type="GeneID" id="24270128"/>
<dbReference type="OMA" id="LITIKVF"/>
<keyword evidence="2" id="KW-0472">Membrane</keyword>
<organism evidence="3 4">
    <name type="scientific">Plasmodium fragile</name>
    <dbReference type="NCBI Taxonomy" id="5857"/>
    <lineage>
        <taxon>Eukaryota</taxon>
        <taxon>Sar</taxon>
        <taxon>Alveolata</taxon>
        <taxon>Apicomplexa</taxon>
        <taxon>Aconoidasida</taxon>
        <taxon>Haemosporida</taxon>
        <taxon>Plasmodiidae</taxon>
        <taxon>Plasmodium</taxon>
        <taxon>Plasmodium (Plasmodium)</taxon>
    </lineage>
</organism>
<reference evidence="3 4" key="1">
    <citation type="submission" date="2014-03" db="EMBL/GenBank/DDBJ databases">
        <title>The Genome Sequence of Plasmodium fragile nilgiri.</title>
        <authorList>
            <consortium name="The Broad Institute Genomics Platform"/>
            <consortium name="The Broad Institute Genome Sequencing Center for Infectious Disease"/>
            <person name="Neafsey D."/>
            <person name="Duraisingh M."/>
            <person name="Young S.K."/>
            <person name="Zeng Q."/>
            <person name="Gargeya S."/>
            <person name="Abouelleil A."/>
            <person name="Alvarado L."/>
            <person name="Chapman S.B."/>
            <person name="Gainer-Dewar J."/>
            <person name="Goldberg J."/>
            <person name="Griggs A."/>
            <person name="Gujja S."/>
            <person name="Hansen M."/>
            <person name="Howarth C."/>
            <person name="Imamovic A."/>
            <person name="Larimer J."/>
            <person name="Pearson M."/>
            <person name="Poon T.W."/>
            <person name="Priest M."/>
            <person name="Roberts A."/>
            <person name="Saif S."/>
            <person name="Shea T."/>
            <person name="Sykes S."/>
            <person name="Wortman J."/>
            <person name="Nusbaum C."/>
            <person name="Birren B."/>
        </authorList>
    </citation>
    <scope>NUCLEOTIDE SEQUENCE [LARGE SCALE GENOMIC DNA]</scope>
    <source>
        <strain evidence="4">nilgiri</strain>
    </source>
</reference>
<dbReference type="Pfam" id="PF09716">
    <property type="entry name" value="ETRAMP"/>
    <property type="match status" value="1"/>
</dbReference>
<evidence type="ECO:0000313" key="3">
    <source>
        <dbReference type="EMBL" id="KJP85548.1"/>
    </source>
</evidence>
<dbReference type="OrthoDB" id="387406at2759"/>